<proteinExistence type="predicted"/>
<dbReference type="EMBL" id="WPIK01000005">
    <property type="protein sequence ID" value="MVN21319.1"/>
    <property type="molecule type" value="Genomic_DNA"/>
</dbReference>
<comment type="caution">
    <text evidence="2">The sequence shown here is derived from an EMBL/GenBank/DDBJ whole genome shotgun (WGS) entry which is preliminary data.</text>
</comment>
<keyword evidence="1" id="KW-0472">Membrane</keyword>
<sequence>MSKGLEDFIKQNKNEFNDQEPEADLWPKIEKRLPGQAIANQPKKTFTLGFVLRVAALVMLVMGAGFIFYLQKQHQQPIDLARINPEYARQQMHYASEVESKRVELKTIAKSDPELYQEFNSEIIKMDSTYKKLNKELVASPNQERVLRAMIRNLQIQTELLNQQLEVIEQYNQTKKQENHGTKNI</sequence>
<accession>A0A7K1SVE4</accession>
<dbReference type="AlphaFoldDB" id="A0A7K1SVE4"/>
<dbReference type="RefSeq" id="WP_157565552.1">
    <property type="nucleotide sequence ID" value="NZ_WPIK01000005.1"/>
</dbReference>
<dbReference type="Proteomes" id="UP000462014">
    <property type="component" value="Unassembled WGS sequence"/>
</dbReference>
<evidence type="ECO:0008006" key="4">
    <source>
        <dbReference type="Google" id="ProtNLM"/>
    </source>
</evidence>
<evidence type="ECO:0000313" key="3">
    <source>
        <dbReference type="Proteomes" id="UP000462014"/>
    </source>
</evidence>
<gene>
    <name evidence="2" type="ORF">GO621_07195</name>
</gene>
<evidence type="ECO:0000313" key="2">
    <source>
        <dbReference type="EMBL" id="MVN21319.1"/>
    </source>
</evidence>
<evidence type="ECO:0000256" key="1">
    <source>
        <dbReference type="SAM" id="Phobius"/>
    </source>
</evidence>
<keyword evidence="1" id="KW-0812">Transmembrane</keyword>
<keyword evidence="1" id="KW-1133">Transmembrane helix</keyword>
<organism evidence="2 3">
    <name type="scientific">Mucilaginibacter arboris</name>
    <dbReference type="NCBI Taxonomy" id="2682090"/>
    <lineage>
        <taxon>Bacteria</taxon>
        <taxon>Pseudomonadati</taxon>
        <taxon>Bacteroidota</taxon>
        <taxon>Sphingobacteriia</taxon>
        <taxon>Sphingobacteriales</taxon>
        <taxon>Sphingobacteriaceae</taxon>
        <taxon>Mucilaginibacter</taxon>
    </lineage>
</organism>
<protein>
    <recommendedName>
        <fullName evidence="4">Anti-sigma factor</fullName>
    </recommendedName>
</protein>
<keyword evidence="3" id="KW-1185">Reference proteome</keyword>
<name>A0A7K1SVE4_9SPHI</name>
<feature type="transmembrane region" description="Helical" evidence="1">
    <location>
        <begin position="50"/>
        <end position="70"/>
    </location>
</feature>
<reference evidence="2 3" key="1">
    <citation type="submission" date="2019-12" db="EMBL/GenBank/DDBJ databases">
        <title>Mucilaginibacter sp. HMF7410 genome sequencing and assembly.</title>
        <authorList>
            <person name="Kang H."/>
            <person name="Cha I."/>
            <person name="Kim H."/>
            <person name="Joh K."/>
        </authorList>
    </citation>
    <scope>NUCLEOTIDE SEQUENCE [LARGE SCALE GENOMIC DNA]</scope>
    <source>
        <strain evidence="2 3">HMF7410</strain>
    </source>
</reference>